<evidence type="ECO:0000313" key="2">
    <source>
        <dbReference type="Proteomes" id="UP000191144"/>
    </source>
</evidence>
<dbReference type="Proteomes" id="UP000191144">
    <property type="component" value="Chromosome E"/>
</dbReference>
<dbReference type="EMBL" id="LT598481">
    <property type="protein sequence ID" value="SCU90984.1"/>
    <property type="molecule type" value="Genomic_DNA"/>
</dbReference>
<name>A0A1G4JKS2_9SACH</name>
<reference evidence="2" key="1">
    <citation type="submission" date="2016-03" db="EMBL/GenBank/DDBJ databases">
        <authorList>
            <person name="Devillers Hugo."/>
        </authorList>
    </citation>
    <scope>NUCLEOTIDE SEQUENCE [LARGE SCALE GENOMIC DNA]</scope>
</reference>
<organism evidence="1 2">
    <name type="scientific">Lachancea meyersii CBS 8951</name>
    <dbReference type="NCBI Taxonomy" id="1266667"/>
    <lineage>
        <taxon>Eukaryota</taxon>
        <taxon>Fungi</taxon>
        <taxon>Dikarya</taxon>
        <taxon>Ascomycota</taxon>
        <taxon>Saccharomycotina</taxon>
        <taxon>Saccharomycetes</taxon>
        <taxon>Saccharomycetales</taxon>
        <taxon>Saccharomycetaceae</taxon>
        <taxon>Lachancea</taxon>
    </lineage>
</organism>
<dbReference type="OrthoDB" id="5308060at2759"/>
<keyword evidence="2" id="KW-1185">Reference proteome</keyword>
<accession>A0A1G4JKS2</accession>
<dbReference type="InterPro" id="IPR013952">
    <property type="entry name" value="DUF1776_fun"/>
</dbReference>
<evidence type="ECO:0000313" key="1">
    <source>
        <dbReference type="EMBL" id="SCU90984.1"/>
    </source>
</evidence>
<dbReference type="Pfam" id="PF08643">
    <property type="entry name" value="DUF1776"/>
    <property type="match status" value="1"/>
</dbReference>
<gene>
    <name evidence="1" type="ORF">LAME_0E10726G</name>
</gene>
<protein>
    <submittedName>
        <fullName evidence="1">LAME_0E10726g1_1</fullName>
    </submittedName>
</protein>
<proteinExistence type="predicted"/>
<dbReference type="AlphaFoldDB" id="A0A1G4JKS2"/>
<sequence length="343" mass="38917">MSSQVVDQIFDTGFYWFKKAESFNHRLIDKVKDLGSSSSHHRAVSYSQTPPQATTLYGIWNRPIGKIASAIGLSALAIVLWRYADVVLPQPAEHLEQDDRRCVLLFGHMRDPITRQIVMDLYRRGFVVFVCSGHGTSENDDQGLFHVQPQDLNNVVKYMHENSGVLASILVVPNSAYNPSGAFTTLSSNVVQAELEQNVFAHMKALTKFLPKLSQYPQIILMTPSLPLNYQIPLHSPEVFIAGLMDSFFKALTFEYPKLSIYLCHLGVLKIAGSSSNYKYLSVSGSNIGNSLLRPLYNLIVSQPSWWFGFWERLRGKQRFYGKWSRIGYSLGSWIPYTIFKYV</sequence>